<evidence type="ECO:0000256" key="2">
    <source>
        <dbReference type="ARBA" id="ARBA00008072"/>
    </source>
</evidence>
<evidence type="ECO:0000256" key="6">
    <source>
        <dbReference type="RuleBase" id="RU361277"/>
    </source>
</evidence>
<evidence type="ECO:0000256" key="4">
    <source>
        <dbReference type="ARBA" id="ARBA00022833"/>
    </source>
</evidence>
<protein>
    <submittedName>
        <fullName evidence="9">2,3-butanediol dehydrogenase</fullName>
    </submittedName>
</protein>
<dbReference type="Proteomes" id="UP001501414">
    <property type="component" value="Unassembled WGS sequence"/>
</dbReference>
<keyword evidence="4 6" id="KW-0862">Zinc</keyword>
<keyword evidence="10" id="KW-1185">Reference proteome</keyword>
<accession>A0ABP4IUT6</accession>
<dbReference type="SMART" id="SM00829">
    <property type="entry name" value="PKS_ER"/>
    <property type="match status" value="1"/>
</dbReference>
<sequence>MRALRFHGPRDLRVDEVPAPDPPPGTVEVDVAWCGICASDVHEFRDGPHVIPRPDRPHPLTGEHLPVTLGHEISGHVSRVGQAVSTVEVGVPVAVNPLLSCGRCNQCLRGLHHLCRSSAVLGLSGRGGGLAERVVVPASLVYGLPDSVTLEQGALAEPLSVAWHAARLAGAPNLTTALVVGVGPVGLALVLVLRALGVPHVLVAARRTGRRTELAEAFGAEAIVGVDDPTPARSTRALTSGEGVDAAFDAAGTDEAVNIAIGAVRRRGTVVNVALRNGHAGVDLNRVLGHEITIRGSTGYLNDHPEVLRHLAAGAFTGVERLVTGRIDLDHAVPDGFEPLLHRKNDHVKILVAPTSSRR</sequence>
<dbReference type="SUPFAM" id="SSF50129">
    <property type="entry name" value="GroES-like"/>
    <property type="match status" value="1"/>
</dbReference>
<dbReference type="PANTHER" id="PTHR43161">
    <property type="entry name" value="SORBITOL DEHYDROGENASE"/>
    <property type="match status" value="1"/>
</dbReference>
<comment type="similarity">
    <text evidence="2 6">Belongs to the zinc-containing alcohol dehydrogenase family.</text>
</comment>
<evidence type="ECO:0000256" key="7">
    <source>
        <dbReference type="SAM" id="MobiDB-lite"/>
    </source>
</evidence>
<evidence type="ECO:0000256" key="5">
    <source>
        <dbReference type="ARBA" id="ARBA00023002"/>
    </source>
</evidence>
<keyword evidence="3 6" id="KW-0479">Metal-binding</keyword>
<evidence type="ECO:0000313" key="9">
    <source>
        <dbReference type="EMBL" id="GAA1398346.1"/>
    </source>
</evidence>
<dbReference type="InterPro" id="IPR013154">
    <property type="entry name" value="ADH-like_N"/>
</dbReference>
<evidence type="ECO:0000259" key="8">
    <source>
        <dbReference type="SMART" id="SM00829"/>
    </source>
</evidence>
<dbReference type="InterPro" id="IPR020843">
    <property type="entry name" value="ER"/>
</dbReference>
<dbReference type="PROSITE" id="PS00059">
    <property type="entry name" value="ADH_ZINC"/>
    <property type="match status" value="1"/>
</dbReference>
<comment type="caution">
    <text evidence="9">The sequence shown here is derived from an EMBL/GenBank/DDBJ whole genome shotgun (WGS) entry which is preliminary data.</text>
</comment>
<dbReference type="InterPro" id="IPR002328">
    <property type="entry name" value="ADH_Zn_CS"/>
</dbReference>
<comment type="cofactor">
    <cofactor evidence="1 6">
        <name>Zn(2+)</name>
        <dbReference type="ChEBI" id="CHEBI:29105"/>
    </cofactor>
</comment>
<keyword evidence="5" id="KW-0560">Oxidoreductase</keyword>
<dbReference type="Gene3D" id="3.40.50.720">
    <property type="entry name" value="NAD(P)-binding Rossmann-like Domain"/>
    <property type="match status" value="1"/>
</dbReference>
<feature type="region of interest" description="Disordered" evidence="7">
    <location>
        <begin position="1"/>
        <end position="22"/>
    </location>
</feature>
<name>A0ABP4IUT6_9PSEU</name>
<evidence type="ECO:0000313" key="10">
    <source>
        <dbReference type="Proteomes" id="UP001501414"/>
    </source>
</evidence>
<dbReference type="PANTHER" id="PTHR43161:SF23">
    <property type="entry name" value="(R,R)-BUTANEDIOL DEHYDROGENASE-RELATED"/>
    <property type="match status" value="1"/>
</dbReference>
<dbReference type="SUPFAM" id="SSF51735">
    <property type="entry name" value="NAD(P)-binding Rossmann-fold domains"/>
    <property type="match status" value="1"/>
</dbReference>
<dbReference type="InterPro" id="IPR013149">
    <property type="entry name" value="ADH-like_C"/>
</dbReference>
<gene>
    <name evidence="9" type="ORF">GCM10009613_52430</name>
</gene>
<evidence type="ECO:0000256" key="1">
    <source>
        <dbReference type="ARBA" id="ARBA00001947"/>
    </source>
</evidence>
<proteinExistence type="inferred from homology"/>
<organism evidence="9 10">
    <name type="scientific">Pseudonocardia kongjuensis</name>
    <dbReference type="NCBI Taxonomy" id="102227"/>
    <lineage>
        <taxon>Bacteria</taxon>
        <taxon>Bacillati</taxon>
        <taxon>Actinomycetota</taxon>
        <taxon>Actinomycetes</taxon>
        <taxon>Pseudonocardiales</taxon>
        <taxon>Pseudonocardiaceae</taxon>
        <taxon>Pseudonocardia</taxon>
    </lineage>
</organism>
<reference evidence="10" key="1">
    <citation type="journal article" date="2019" name="Int. J. Syst. Evol. Microbiol.">
        <title>The Global Catalogue of Microorganisms (GCM) 10K type strain sequencing project: providing services to taxonomists for standard genome sequencing and annotation.</title>
        <authorList>
            <consortium name="The Broad Institute Genomics Platform"/>
            <consortium name="The Broad Institute Genome Sequencing Center for Infectious Disease"/>
            <person name="Wu L."/>
            <person name="Ma J."/>
        </authorList>
    </citation>
    <scope>NUCLEOTIDE SEQUENCE [LARGE SCALE GENOMIC DNA]</scope>
    <source>
        <strain evidence="10">JCM 11896</strain>
    </source>
</reference>
<feature type="domain" description="Enoyl reductase (ER)" evidence="8">
    <location>
        <begin position="8"/>
        <end position="352"/>
    </location>
</feature>
<dbReference type="Pfam" id="PF00107">
    <property type="entry name" value="ADH_zinc_N"/>
    <property type="match status" value="1"/>
</dbReference>
<dbReference type="InterPro" id="IPR011032">
    <property type="entry name" value="GroES-like_sf"/>
</dbReference>
<dbReference type="Pfam" id="PF08240">
    <property type="entry name" value="ADH_N"/>
    <property type="match status" value="1"/>
</dbReference>
<dbReference type="EMBL" id="BAAAJK010000037">
    <property type="protein sequence ID" value="GAA1398346.1"/>
    <property type="molecule type" value="Genomic_DNA"/>
</dbReference>
<evidence type="ECO:0000256" key="3">
    <source>
        <dbReference type="ARBA" id="ARBA00022723"/>
    </source>
</evidence>
<dbReference type="Gene3D" id="3.90.180.10">
    <property type="entry name" value="Medium-chain alcohol dehydrogenases, catalytic domain"/>
    <property type="match status" value="1"/>
</dbReference>
<dbReference type="InterPro" id="IPR036291">
    <property type="entry name" value="NAD(P)-bd_dom_sf"/>
</dbReference>